<dbReference type="EMBL" id="VUAA01000017">
    <property type="protein sequence ID" value="KAA1253819.1"/>
    <property type="molecule type" value="Genomic_DNA"/>
</dbReference>
<dbReference type="SUPFAM" id="SSF53850">
    <property type="entry name" value="Periplasmic binding protein-like II"/>
    <property type="match status" value="1"/>
</dbReference>
<reference evidence="12 15" key="3">
    <citation type="submission" date="2019-02" db="EMBL/GenBank/DDBJ databases">
        <title>Genomic plasticity associated with the antimicrobial resistance in Vibrio cholerae.</title>
        <authorList>
            <person name="Verma J."/>
            <person name="Bag S."/>
            <person name="Saha B."/>
            <person name="Kumar P."/>
            <person name="Ghosh T.S."/>
            <person name="Dayal M."/>
            <person name="Senapati T."/>
            <person name="Mehra S."/>
            <person name="Dey P."/>
            <person name="Desigamani A."/>
            <person name="Kumar D."/>
            <person name="Rana P."/>
            <person name="Kumar B."/>
            <person name="Maiti T.K."/>
            <person name="Sharma N.C."/>
            <person name="Bhadra R.K."/>
            <person name="Mutreja A."/>
            <person name="Nair G.B."/>
            <person name="Ramamurthy T."/>
            <person name="Das B."/>
        </authorList>
    </citation>
    <scope>NUCLEOTIDE SEQUENCE [LARGE SCALE GENOMIC DNA]</scope>
    <source>
        <strain evidence="12 15">IDH06781</strain>
    </source>
</reference>
<dbReference type="OMA" id="EIQWWHS"/>
<evidence type="ECO:0000313" key="16">
    <source>
        <dbReference type="Proteomes" id="UP000319979"/>
    </source>
</evidence>
<dbReference type="InterPro" id="IPR006059">
    <property type="entry name" value="SBP"/>
</dbReference>
<dbReference type="EMBL" id="VIOS01000010">
    <property type="protein sequence ID" value="TQP17321.1"/>
    <property type="molecule type" value="Genomic_DNA"/>
</dbReference>
<name>A0A085S1W4_VIBCL</name>
<dbReference type="Proteomes" id="UP000294145">
    <property type="component" value="Unassembled WGS sequence"/>
</dbReference>
<sequence length="434" mass="48244">MNKVWLTGLLTATASGVFSASTLAATEITWWHAMGGQLGETVNQLATDFNASQSDYKLTPVYKGSYTETLTAGIAAFRAGQAPNILQVFDAGAATIMSSKGVAKPVQDLMIESGYPFTAQDYIAGVRNFYADNTGKMVGMPFNSSTPVLYYNKDMLASVNAQAPQTYEQLEQVAAKLAEKGQAGFAQSLTPWIMFENFKSRHNLPLSDKQNGYQDLSTKIMFNSDDMLMHVKKLKEWSDKGYYKYYGSDWDANQTPFERGEVAMWMGSSGSFGGLRNRVKFNLGTTYLPYWESVTKNPTHTFIGGAALFALQGHTPAQDKGVAAFFAYLTKPETQMNWHKTTGYVPVTNAAYDLTKQSGYYQENPDAEVGVKQLSLPDGEWTKGYRLGYYPQVREVMHREFDNIFSGRSTVESSLNKVEDESAKLLNRFARTVQ</sequence>
<evidence type="ECO:0000256" key="4">
    <source>
        <dbReference type="ARBA" id="ARBA00017470"/>
    </source>
</evidence>
<evidence type="ECO:0000313" key="11">
    <source>
        <dbReference type="EMBL" id="RGP86826.1"/>
    </source>
</evidence>
<dbReference type="Gene3D" id="3.40.190.10">
    <property type="entry name" value="Periplasmic binding protein-like II"/>
    <property type="match status" value="2"/>
</dbReference>
<accession>A0A085S1W4</accession>
<dbReference type="Proteomes" id="UP000319979">
    <property type="component" value="Unassembled WGS sequence"/>
</dbReference>
<feature type="chain" id="PRO_5015029199" description="sn-glycerol-3-phosphate-binding periplasmic protein UgpB" evidence="7">
    <location>
        <begin position="25"/>
        <end position="434"/>
    </location>
</feature>
<evidence type="ECO:0000313" key="12">
    <source>
        <dbReference type="EMBL" id="TBM41877.1"/>
    </source>
</evidence>
<evidence type="ECO:0000313" key="9">
    <source>
        <dbReference type="EMBL" id="MBS7675235.1"/>
    </source>
</evidence>
<dbReference type="Pfam" id="PF13416">
    <property type="entry name" value="SBP_bac_8"/>
    <property type="match status" value="1"/>
</dbReference>
<evidence type="ECO:0000256" key="6">
    <source>
        <dbReference type="ARBA" id="ARBA00022729"/>
    </source>
</evidence>
<dbReference type="EMBL" id="QZRB01000008">
    <property type="protein sequence ID" value="MVD23186.1"/>
    <property type="molecule type" value="Genomic_DNA"/>
</dbReference>
<dbReference type="SMR" id="A0A085S1W4"/>
<dbReference type="PANTHER" id="PTHR43649:SF31">
    <property type="entry name" value="SN-GLYCEROL-3-PHOSPHATE-BINDING PERIPLASMIC PROTEIN UGPB"/>
    <property type="match status" value="1"/>
</dbReference>
<comment type="subcellular location">
    <subcellularLocation>
        <location evidence="1">Periplasm</location>
    </subcellularLocation>
</comment>
<dbReference type="KEGG" id="vcq:EN18_10940"/>
<protein>
    <recommendedName>
        <fullName evidence="4">sn-glycerol-3-phosphate-binding periplasmic protein UgpB</fullName>
    </recommendedName>
</protein>
<evidence type="ECO:0000313" key="17">
    <source>
        <dbReference type="Proteomes" id="UP000323225"/>
    </source>
</evidence>
<evidence type="ECO:0000313" key="18">
    <source>
        <dbReference type="Proteomes" id="UP000471242"/>
    </source>
</evidence>
<feature type="signal peptide" evidence="7">
    <location>
        <begin position="1"/>
        <end position="24"/>
    </location>
</feature>
<reference evidence="8 17" key="5">
    <citation type="submission" date="2019-09" db="EMBL/GenBank/DDBJ databases">
        <authorList>
            <person name="Kritzky A."/>
            <person name="Schelkanova E.Y."/>
            <person name="Alkhova Z.V."/>
            <person name="Smirnova N.I."/>
        </authorList>
    </citation>
    <scope>NUCLEOTIDE SEQUENCE [LARGE SCALE GENOMIC DNA]</scope>
    <source>
        <strain evidence="8 17">M1526</strain>
    </source>
</reference>
<comment type="subunit">
    <text evidence="3">The complex is composed of two ATP-binding proteins (UgpC), two transmembrane proteins (UgpA and UgpE) and a solute-binding protein (UgpB).</text>
</comment>
<evidence type="ECO:0000256" key="1">
    <source>
        <dbReference type="ARBA" id="ARBA00004418"/>
    </source>
</evidence>
<evidence type="ECO:0000313" key="15">
    <source>
        <dbReference type="Proteomes" id="UP000294145"/>
    </source>
</evidence>
<dbReference type="EMBL" id="JAHBND010000687">
    <property type="protein sequence ID" value="MBS7675235.1"/>
    <property type="molecule type" value="Genomic_DNA"/>
</dbReference>
<reference evidence="11 14" key="1">
    <citation type="journal article" date="2017" name="Emerg. Infect. Dis.">
        <title>Carbapenemase VCC-1-Producing Vibrio cholerae in Coastal Waters of Germany.</title>
        <authorList>
            <person name="Hammerl J.A."/>
            <person name="Jackel C."/>
            <person name="Bortolaia V."/>
            <person name="Schwartz K."/>
            <person name="Bier N."/>
            <person name="Hendriksen R.S."/>
            <person name="Guerra B."/>
            <person name="Strauch E."/>
        </authorList>
    </citation>
    <scope>NUCLEOTIDE SEQUENCE [LARGE SCALE GENOMIC DNA]</scope>
    <source>
        <strain evidence="11 14">VN-2825</strain>
    </source>
</reference>
<keyword evidence="5" id="KW-0813">Transport</keyword>
<dbReference type="CDD" id="cd14748">
    <property type="entry name" value="PBP2_UgpB"/>
    <property type="match status" value="1"/>
</dbReference>
<evidence type="ECO:0000256" key="3">
    <source>
        <dbReference type="ARBA" id="ARBA00011557"/>
    </source>
</evidence>
<reference evidence="9" key="7">
    <citation type="submission" date="2023-08" db="EMBL/GenBank/DDBJ databases">
        <title>Vibrio cholerae Outbreaks in Tanzania Exemplify Founder Flush: Simultaneous Increases in Population Size and Genetic Diversity.</title>
        <authorList>
            <person name="Debes A.K."/>
            <person name="Mohammed A."/>
            <person name="Maseke I."/>
            <person name="Almeida M."/>
            <person name="Li S."/>
            <person name="Matimba H."/>
            <person name="Joachim A."/>
            <person name="Mizinduko M."/>
            <person name="Nyanga S."/>
            <person name="Kelly M."/>
            <person name="Kachwamba Y."/>
            <person name="Schaffer A.M."/>
            <person name="Nyanga A.S."/>
            <person name="Mghamba J."/>
            <person name="Mosha F.S."/>
            <person name="Sack D.A."/>
            <person name="Stine O.C."/>
        </authorList>
    </citation>
    <scope>NUCLEOTIDE SEQUENCE</scope>
    <source>
        <strain evidence="9">TDS0091212</strain>
    </source>
</reference>
<evidence type="ECO:0000313" key="13">
    <source>
        <dbReference type="EMBL" id="TQP17321.1"/>
    </source>
</evidence>
<gene>
    <name evidence="11" type="ORF">BC353_13520</name>
    <name evidence="10" type="ORF">D6U24_07445</name>
    <name evidence="12" type="ORF">EYB64_10955</name>
    <name evidence="8" type="ORF">F0M16_15090</name>
    <name evidence="13" type="ORF">FLM02_02655</name>
    <name evidence="9" type="ORF">KIN13_17635</name>
</gene>
<dbReference type="AlphaFoldDB" id="A0A085S1W4"/>
<dbReference type="Proteomes" id="UP001196338">
    <property type="component" value="Unassembled WGS sequence"/>
</dbReference>
<organism evidence="10 18">
    <name type="scientific">Vibrio cholerae</name>
    <dbReference type="NCBI Taxonomy" id="666"/>
    <lineage>
        <taxon>Bacteria</taxon>
        <taxon>Pseudomonadati</taxon>
        <taxon>Pseudomonadota</taxon>
        <taxon>Gammaproteobacteria</taxon>
        <taxon>Vibrionales</taxon>
        <taxon>Vibrionaceae</taxon>
        <taxon>Vibrio</taxon>
    </lineage>
</organism>
<dbReference type="GeneID" id="88783594"/>
<dbReference type="PANTHER" id="PTHR43649">
    <property type="entry name" value="ARABINOSE-BINDING PROTEIN-RELATED"/>
    <property type="match status" value="1"/>
</dbReference>
<dbReference type="RefSeq" id="WP_001045558.1">
    <property type="nucleotide sequence ID" value="NZ_AP018677.1"/>
</dbReference>
<keyword evidence="6 7" id="KW-0732">Signal</keyword>
<dbReference type="Proteomes" id="UP000266701">
    <property type="component" value="Unassembled WGS sequence"/>
</dbReference>
<evidence type="ECO:0000313" key="10">
    <source>
        <dbReference type="EMBL" id="MVD23186.1"/>
    </source>
</evidence>
<reference evidence="9" key="6">
    <citation type="submission" date="2021-05" db="EMBL/GenBank/DDBJ databases">
        <authorList>
            <person name="Stine C."/>
        </authorList>
    </citation>
    <scope>NUCLEOTIDE SEQUENCE</scope>
    <source>
        <strain evidence="9">TDS0091212</strain>
    </source>
</reference>
<reference evidence="13 16" key="4">
    <citation type="submission" date="2019-07" db="EMBL/GenBank/DDBJ databases">
        <title>Phenotypic and genotypic antimicrobial resistance traits of Vibrio cholerae non-O1/non-O139 isolated from a large Austrian lake frequently associated with cases of infection.</title>
        <authorList>
            <person name="Lepuschitz S."/>
            <person name="Baron S."/>
            <person name="Larvor E."/>
            <person name="Granier S."/>
            <person name="Pretzer C."/>
            <person name="Mach R.L."/>
            <person name="Farnleitner A.H."/>
            <person name="Ruppitsch W."/>
            <person name="Pleininger S."/>
            <person name="Indra A."/>
            <person name="Kirschner A.K.T."/>
        </authorList>
    </citation>
    <scope>NUCLEOTIDE SEQUENCE [LARGE SCALE GENOMIC DNA]</scope>
    <source>
        <strain evidence="13 16">A12JL36W90</strain>
    </source>
</reference>
<evidence type="ECO:0000256" key="5">
    <source>
        <dbReference type="ARBA" id="ARBA00022448"/>
    </source>
</evidence>
<comment type="caution">
    <text evidence="10">The sequence shown here is derived from an EMBL/GenBank/DDBJ whole genome shotgun (WGS) entry which is preliminary data.</text>
</comment>
<evidence type="ECO:0000256" key="7">
    <source>
        <dbReference type="SAM" id="SignalP"/>
    </source>
</evidence>
<dbReference type="Proteomes" id="UP000323225">
    <property type="component" value="Unassembled WGS sequence"/>
</dbReference>
<dbReference type="GO" id="GO:0042597">
    <property type="term" value="C:periplasmic space"/>
    <property type="evidence" value="ECO:0007669"/>
    <property type="project" value="UniProtKB-SubCell"/>
</dbReference>
<evidence type="ECO:0000313" key="14">
    <source>
        <dbReference type="Proteomes" id="UP000266701"/>
    </source>
</evidence>
<dbReference type="EMBL" id="SISP01000017">
    <property type="protein sequence ID" value="TBM41877.1"/>
    <property type="molecule type" value="Genomic_DNA"/>
</dbReference>
<reference evidence="10 18" key="2">
    <citation type="submission" date="2018-09" db="EMBL/GenBank/DDBJ databases">
        <title>Genomic epidemiology reveals two lineages of Vibrio cholerae that can cause global cholera epidemics despite absence of cholera toxin gene.</title>
        <authorList>
            <person name="Wang H."/>
            <person name="Zen W."/>
            <person name="Yu H."/>
            <person name="Zhang W."/>
            <person name="Pan J."/>
            <person name="Yang C."/>
            <person name="Cui Y."/>
        </authorList>
    </citation>
    <scope>NUCLEOTIDE SEQUENCE [LARGE SCALE GENOMIC DNA]</scope>
    <source>
        <strain evidence="10 18">00-1_S85</strain>
    </source>
</reference>
<evidence type="ECO:0000313" key="8">
    <source>
        <dbReference type="EMBL" id="KAA1253819.1"/>
    </source>
</evidence>
<proteinExistence type="inferred from homology"/>
<evidence type="ECO:0000256" key="2">
    <source>
        <dbReference type="ARBA" id="ARBA00008520"/>
    </source>
</evidence>
<dbReference type="InterPro" id="IPR050490">
    <property type="entry name" value="Bact_solute-bd_prot1"/>
</dbReference>
<dbReference type="Proteomes" id="UP000471242">
    <property type="component" value="Unassembled WGS sequence"/>
</dbReference>
<dbReference type="EMBL" id="MCBA01000145">
    <property type="protein sequence ID" value="RGP86826.1"/>
    <property type="molecule type" value="Genomic_DNA"/>
</dbReference>
<comment type="similarity">
    <text evidence="2">Belongs to the bacterial solute-binding protein 1 family.</text>
</comment>